<dbReference type="Gene3D" id="2.60.120.200">
    <property type="match status" value="1"/>
</dbReference>
<dbReference type="InterPro" id="IPR013320">
    <property type="entry name" value="ConA-like_dom_sf"/>
</dbReference>
<keyword evidence="6" id="KW-1185">Reference proteome</keyword>
<dbReference type="Gene3D" id="3.30.200.20">
    <property type="entry name" value="Phosphorylase Kinase, domain 1"/>
    <property type="match status" value="1"/>
</dbReference>
<evidence type="ECO:0000256" key="3">
    <source>
        <dbReference type="SAM" id="MobiDB-lite"/>
    </source>
</evidence>
<reference evidence="5 6" key="1">
    <citation type="submission" date="2019-01" db="EMBL/GenBank/DDBJ databases">
        <title>Sequencing of cultivated peanut Arachis hypogaea provides insights into genome evolution and oil improvement.</title>
        <authorList>
            <person name="Chen X."/>
        </authorList>
    </citation>
    <scope>NUCLEOTIDE SEQUENCE [LARGE SCALE GENOMIC DNA]</scope>
    <source>
        <strain evidence="6">cv. Fuhuasheng</strain>
        <tissue evidence="5">Leaves</tissue>
    </source>
</reference>
<dbReference type="Proteomes" id="UP000289738">
    <property type="component" value="Chromosome B06"/>
</dbReference>
<organism evidence="5 6">
    <name type="scientific">Arachis hypogaea</name>
    <name type="common">Peanut</name>
    <dbReference type="NCBI Taxonomy" id="3818"/>
    <lineage>
        <taxon>Eukaryota</taxon>
        <taxon>Viridiplantae</taxon>
        <taxon>Streptophyta</taxon>
        <taxon>Embryophyta</taxon>
        <taxon>Tracheophyta</taxon>
        <taxon>Spermatophyta</taxon>
        <taxon>Magnoliopsida</taxon>
        <taxon>eudicotyledons</taxon>
        <taxon>Gunneridae</taxon>
        <taxon>Pentapetalae</taxon>
        <taxon>rosids</taxon>
        <taxon>fabids</taxon>
        <taxon>Fabales</taxon>
        <taxon>Fabaceae</taxon>
        <taxon>Papilionoideae</taxon>
        <taxon>50 kb inversion clade</taxon>
        <taxon>dalbergioids sensu lato</taxon>
        <taxon>Dalbergieae</taxon>
        <taxon>Pterocarpus clade</taxon>
        <taxon>Arachis</taxon>
    </lineage>
</organism>
<dbReference type="PANTHER" id="PTHR32401">
    <property type="entry name" value="CONCANAVALIN A-LIKE LECTIN FAMILY PROTEIN"/>
    <property type="match status" value="1"/>
</dbReference>
<dbReference type="PANTHER" id="PTHR32401:SF48">
    <property type="entry name" value="LEGUME LECTIN DOMAIN-CONTAINING PROTEIN"/>
    <property type="match status" value="1"/>
</dbReference>
<dbReference type="InterPro" id="IPR050258">
    <property type="entry name" value="Leguminous_Lectin"/>
</dbReference>
<accession>A0A444YL84</accession>
<dbReference type="AlphaFoldDB" id="A0A444YL84"/>
<evidence type="ECO:0000313" key="6">
    <source>
        <dbReference type="Proteomes" id="UP000289738"/>
    </source>
</evidence>
<dbReference type="EMBL" id="SDMP01000016">
    <property type="protein sequence ID" value="RYR02674.1"/>
    <property type="molecule type" value="Genomic_DNA"/>
</dbReference>
<feature type="region of interest" description="Disordered" evidence="3">
    <location>
        <begin position="374"/>
        <end position="404"/>
    </location>
</feature>
<dbReference type="InterPro" id="IPR001220">
    <property type="entry name" value="Legume_lectin_dom"/>
</dbReference>
<evidence type="ECO:0000256" key="1">
    <source>
        <dbReference type="ARBA" id="ARBA00007606"/>
    </source>
</evidence>
<feature type="compositionally biased region" description="Basic and acidic residues" evidence="3">
    <location>
        <begin position="374"/>
        <end position="385"/>
    </location>
</feature>
<sequence>MNPISWPLLVLLPFLPLRRRHRFPHFLEHRLRKPFSAAILDQPQYQDSFFAVEIDTSFDPSLGNINANHIKIDLSTVVSFASLDALSHGVYLMSGKVINAWMNLSKQLKEFMHVGFSTSNGRGSGIHVIEHWQFKTLDYGSREETSKVSIRLLLSEIKYATMRFNHDKLVGEGASAKIYKRSLQHGGDVLVKRFANVDGLDWLHNPFRHRICHQIQDPRLYQTPASRVRPAPRSEGPKTGPLELLTNFRIHTYLPPLFQSGNPASAQVRGFPIHPSNHTRDISYIGAVCGDLRQPSRMGDVLEETPSSQDDSRPLNPTPEHREVTNQARIASTVQHTNDHVVTDQRHPEKARDKAAQIIQDLCLRVQELEGKLTNREKHNNEHGSHATSRSRSRRAQKTTPPSS</sequence>
<comment type="caution">
    <text evidence="5">The sequence shown here is derived from an EMBL/GenBank/DDBJ whole genome shotgun (WGS) entry which is preliminary data.</text>
</comment>
<dbReference type="SUPFAM" id="SSF49899">
    <property type="entry name" value="Concanavalin A-like lectins/glucanases"/>
    <property type="match status" value="1"/>
</dbReference>
<name>A0A444YL84_ARAHY</name>
<protein>
    <recommendedName>
        <fullName evidence="4">Legume lectin domain-containing protein</fullName>
    </recommendedName>
</protein>
<evidence type="ECO:0000259" key="4">
    <source>
        <dbReference type="Pfam" id="PF00139"/>
    </source>
</evidence>
<feature type="compositionally biased region" description="Basic and acidic residues" evidence="3">
    <location>
        <begin position="337"/>
        <end position="354"/>
    </location>
</feature>
<feature type="compositionally biased region" description="Polar residues" evidence="3">
    <location>
        <begin position="325"/>
        <end position="336"/>
    </location>
</feature>
<dbReference type="STRING" id="3818.A0A444YL84"/>
<evidence type="ECO:0000256" key="2">
    <source>
        <dbReference type="ARBA" id="ARBA00022734"/>
    </source>
</evidence>
<evidence type="ECO:0000313" key="5">
    <source>
        <dbReference type="EMBL" id="RYR02674.1"/>
    </source>
</evidence>
<keyword evidence="2" id="KW-0430">Lectin</keyword>
<comment type="similarity">
    <text evidence="1">Belongs to the leguminous lectin family.</text>
</comment>
<feature type="region of interest" description="Disordered" evidence="3">
    <location>
        <begin position="298"/>
        <end position="354"/>
    </location>
</feature>
<proteinExistence type="inferred from homology"/>
<gene>
    <name evidence="5" type="ORF">Ahy_B06g081470</name>
</gene>
<feature type="domain" description="Legume lectin" evidence="4">
    <location>
        <begin position="45"/>
        <end position="102"/>
    </location>
</feature>
<dbReference type="Pfam" id="PF00139">
    <property type="entry name" value="Lectin_legB"/>
    <property type="match status" value="1"/>
</dbReference>
<dbReference type="GO" id="GO:0030246">
    <property type="term" value="F:carbohydrate binding"/>
    <property type="evidence" value="ECO:0007669"/>
    <property type="project" value="UniProtKB-KW"/>
</dbReference>